<proteinExistence type="predicted"/>
<organism evidence="2 3">
    <name type="scientific">Cylindrobasidium torrendii FP15055 ss-10</name>
    <dbReference type="NCBI Taxonomy" id="1314674"/>
    <lineage>
        <taxon>Eukaryota</taxon>
        <taxon>Fungi</taxon>
        <taxon>Dikarya</taxon>
        <taxon>Basidiomycota</taxon>
        <taxon>Agaricomycotina</taxon>
        <taxon>Agaricomycetes</taxon>
        <taxon>Agaricomycetidae</taxon>
        <taxon>Agaricales</taxon>
        <taxon>Marasmiineae</taxon>
        <taxon>Physalacriaceae</taxon>
        <taxon>Cylindrobasidium</taxon>
    </lineage>
</organism>
<dbReference type="EMBL" id="KN880631">
    <property type="protein sequence ID" value="KIY64525.1"/>
    <property type="molecule type" value="Genomic_DNA"/>
</dbReference>
<dbReference type="Pfam" id="PF10175">
    <property type="entry name" value="MPP6"/>
    <property type="match status" value="1"/>
</dbReference>
<accession>A0A0D7B2U6</accession>
<evidence type="ECO:0000313" key="3">
    <source>
        <dbReference type="Proteomes" id="UP000054007"/>
    </source>
</evidence>
<dbReference type="OrthoDB" id="3251271at2759"/>
<feature type="compositionally biased region" description="Polar residues" evidence="1">
    <location>
        <begin position="174"/>
        <end position="183"/>
    </location>
</feature>
<protein>
    <submittedName>
        <fullName evidence="2">Uncharacterized protein</fullName>
    </submittedName>
</protein>
<dbReference type="STRING" id="1314674.A0A0D7B2U6"/>
<feature type="compositionally biased region" description="Basic and acidic residues" evidence="1">
    <location>
        <begin position="91"/>
        <end position="100"/>
    </location>
</feature>
<evidence type="ECO:0000256" key="1">
    <source>
        <dbReference type="SAM" id="MobiDB-lite"/>
    </source>
</evidence>
<feature type="region of interest" description="Disordered" evidence="1">
    <location>
        <begin position="80"/>
        <end position="210"/>
    </location>
</feature>
<gene>
    <name evidence="2" type="ORF">CYLTODRAFT_425120</name>
</gene>
<dbReference type="AlphaFoldDB" id="A0A0D7B2U6"/>
<dbReference type="Proteomes" id="UP000054007">
    <property type="component" value="Unassembled WGS sequence"/>
</dbReference>
<reference evidence="2 3" key="1">
    <citation type="journal article" date="2015" name="Fungal Genet. Biol.">
        <title>Evolution of novel wood decay mechanisms in Agaricales revealed by the genome sequences of Fistulina hepatica and Cylindrobasidium torrendii.</title>
        <authorList>
            <person name="Floudas D."/>
            <person name="Held B.W."/>
            <person name="Riley R."/>
            <person name="Nagy L.G."/>
            <person name="Koehler G."/>
            <person name="Ransdell A.S."/>
            <person name="Younus H."/>
            <person name="Chow J."/>
            <person name="Chiniquy J."/>
            <person name="Lipzen A."/>
            <person name="Tritt A."/>
            <person name="Sun H."/>
            <person name="Haridas S."/>
            <person name="LaButti K."/>
            <person name="Ohm R.A."/>
            <person name="Kues U."/>
            <person name="Blanchette R.A."/>
            <person name="Grigoriev I.V."/>
            <person name="Minto R.E."/>
            <person name="Hibbett D.S."/>
        </authorList>
    </citation>
    <scope>NUCLEOTIDE SEQUENCE [LARGE SCALE GENOMIC DNA]</scope>
    <source>
        <strain evidence="2 3">FP15055 ss-10</strain>
    </source>
</reference>
<name>A0A0D7B2U6_9AGAR</name>
<feature type="region of interest" description="Disordered" evidence="1">
    <location>
        <begin position="26"/>
        <end position="65"/>
    </location>
</feature>
<sequence length="210" mass="23107">MSSGPKKLSNGTLSLRFMQNAQRAQKKATEDLVQAEIHDSEQWSIPQNIQDSWPKSTQPSSTTTESSYLPFIFEAMAESSTKVSGRRVFKKGREEAKTEPIAEEVPPAEENRDEPTPVRPIAISGSKMPTKKIKQPSTERPPPSKPPSQRASKPGSSAPTETGFLRPSGVDAPKTSSSDVLTNTRERKKKRTHDGPPTTLSPKKKKQKDS</sequence>
<feature type="compositionally biased region" description="Polar residues" evidence="1">
    <location>
        <begin position="42"/>
        <end position="55"/>
    </location>
</feature>
<evidence type="ECO:0000313" key="2">
    <source>
        <dbReference type="EMBL" id="KIY64525.1"/>
    </source>
</evidence>
<keyword evidence="3" id="KW-1185">Reference proteome</keyword>
<feature type="compositionally biased region" description="Low complexity" evidence="1">
    <location>
        <begin position="56"/>
        <end position="65"/>
    </location>
</feature>